<dbReference type="PATRIC" id="fig|1139996.3.peg.2304"/>
<accession>S0J0Z0</accession>
<evidence type="ECO:0000313" key="1">
    <source>
        <dbReference type="EMBL" id="EOT25877.1"/>
    </source>
</evidence>
<comment type="caution">
    <text evidence="1">The sequence shown here is derived from an EMBL/GenBank/DDBJ whole genome shotgun (WGS) entry which is preliminary data.</text>
</comment>
<gene>
    <name evidence="1" type="ORF">OMQ_02347</name>
</gene>
<dbReference type="RefSeq" id="WP_016176100.1">
    <property type="nucleotide sequence ID" value="NZ_KE136391.1"/>
</dbReference>
<reference evidence="1 2" key="1">
    <citation type="submission" date="2013-03" db="EMBL/GenBank/DDBJ databases">
        <title>The Genome Sequence of Enterococcus saccharolyticus ATCC_43076 (Illumina only assembly).</title>
        <authorList>
            <consortium name="The Broad Institute Genomics Platform"/>
            <consortium name="The Broad Institute Genome Sequencing Center for Infectious Disease"/>
            <person name="Earl A."/>
            <person name="Russ C."/>
            <person name="Gilmore M."/>
            <person name="Surin D."/>
            <person name="Walker B."/>
            <person name="Young S."/>
            <person name="Zeng Q."/>
            <person name="Gargeya S."/>
            <person name="Fitzgerald M."/>
            <person name="Haas B."/>
            <person name="Abouelleil A."/>
            <person name="Allen A.W."/>
            <person name="Alvarado L."/>
            <person name="Arachchi H.M."/>
            <person name="Berlin A.M."/>
            <person name="Chapman S.B."/>
            <person name="Gainer-Dewar J."/>
            <person name="Goldberg J."/>
            <person name="Griggs A."/>
            <person name="Gujja S."/>
            <person name="Hansen M."/>
            <person name="Howarth C."/>
            <person name="Imamovic A."/>
            <person name="Ireland A."/>
            <person name="Larimer J."/>
            <person name="McCowan C."/>
            <person name="Murphy C."/>
            <person name="Pearson M."/>
            <person name="Poon T.W."/>
            <person name="Priest M."/>
            <person name="Roberts A."/>
            <person name="Saif S."/>
            <person name="Shea T."/>
            <person name="Sisk P."/>
            <person name="Sykes S."/>
            <person name="Wortman J."/>
            <person name="Nusbaum C."/>
            <person name="Birren B."/>
        </authorList>
    </citation>
    <scope>NUCLEOTIDE SEQUENCE [LARGE SCALE GENOMIC DNA]</scope>
    <source>
        <strain evidence="1 2">ATCC 43076</strain>
    </source>
</reference>
<proteinExistence type="predicted"/>
<dbReference type="OrthoDB" id="2361594at2"/>
<dbReference type="EMBL" id="AHYT01000012">
    <property type="protein sequence ID" value="EOT25877.1"/>
    <property type="molecule type" value="Genomic_DNA"/>
</dbReference>
<dbReference type="AlphaFoldDB" id="S0J0Z0"/>
<dbReference type="HOGENOM" id="CLU_1913831_0_0_9"/>
<name>S0J0Z0_9ENTE</name>
<dbReference type="eggNOG" id="ENOG50332V7">
    <property type="taxonomic scope" value="Bacteria"/>
</dbReference>
<protein>
    <submittedName>
        <fullName evidence="1">Uncharacterized protein</fullName>
    </submittedName>
</protein>
<organism evidence="1 2">
    <name type="scientific">Enterococcus saccharolyticus subsp. saccharolyticus ATCC 43076</name>
    <dbReference type="NCBI Taxonomy" id="1139996"/>
    <lineage>
        <taxon>Bacteria</taxon>
        <taxon>Bacillati</taxon>
        <taxon>Bacillota</taxon>
        <taxon>Bacilli</taxon>
        <taxon>Lactobacillales</taxon>
        <taxon>Enterococcaceae</taxon>
        <taxon>Enterococcus</taxon>
    </lineage>
</organism>
<evidence type="ECO:0000313" key="2">
    <source>
        <dbReference type="Proteomes" id="UP000014136"/>
    </source>
</evidence>
<keyword evidence="2" id="KW-1185">Reference proteome</keyword>
<sequence>MYFERLLLTNKYEIYRFSREIEVITYLVFEDTFSKAGQAFGDAIYDQDFEANNNQIVVRCATLADFTEKDREEILSFCESMLSFKPSIDYCVDFFLIIWAKNSALQCRDESPLYLFFFYKALRYSCLTHGVV</sequence>
<dbReference type="Proteomes" id="UP000014136">
    <property type="component" value="Unassembled WGS sequence"/>
</dbReference>